<keyword evidence="5" id="KW-0732">Signal</keyword>
<keyword evidence="7" id="KW-1185">Reference proteome</keyword>
<organism evidence="6 7">
    <name type="scientific">Nonomuraea antimicrobica</name>
    <dbReference type="NCBI Taxonomy" id="561173"/>
    <lineage>
        <taxon>Bacteria</taxon>
        <taxon>Bacillati</taxon>
        <taxon>Actinomycetota</taxon>
        <taxon>Actinomycetes</taxon>
        <taxon>Streptosporangiales</taxon>
        <taxon>Streptosporangiaceae</taxon>
        <taxon>Nonomuraea</taxon>
    </lineage>
</organism>
<evidence type="ECO:0000256" key="1">
    <source>
        <dbReference type="ARBA" id="ARBA00022801"/>
    </source>
</evidence>
<accession>A0ABP7C706</accession>
<dbReference type="Pfam" id="PF03403">
    <property type="entry name" value="PAF-AH_p_II"/>
    <property type="match status" value="2"/>
</dbReference>
<sequence>MRRMTLAAGLVVMTITTSCAPATTPATGAGGTSTDRPSRNPSPDASAEPPTTARDVTLSLPDPTGSRPVGATSLHLTDTSRPDPWDPGSKARQLMVSLWYPAMKAGGRAEPYMTVQESERTLKDAGLTGVPPDLLARTRTHATGNAPPAGGTGELPLVVLSPGFEKTRSSLTGLAEDLASRGYVVAAISHTHENLATVFPDGHVATCTACRIEPHDQAFWDRVGAIRAADVSFVLDQLTGPRPRWEGSRLIDPARIAMGGHSVGGASSVAALLKDPRIKAGINLDGLAVVPVPADGLDKPFLLLGAQATRTPGTKEATSWETAWRHLTGWRRWLVVTGAAHASFTDTSLLGEQAGLDTGATLPAARSMEITRAYVAAFLDQHLRGTPRPLLDRASASYPEVRICRPDQPSGCR</sequence>
<dbReference type="Proteomes" id="UP001500902">
    <property type="component" value="Unassembled WGS sequence"/>
</dbReference>
<evidence type="ECO:0000256" key="5">
    <source>
        <dbReference type="SAM" id="SignalP"/>
    </source>
</evidence>
<evidence type="ECO:0000313" key="7">
    <source>
        <dbReference type="Proteomes" id="UP001500902"/>
    </source>
</evidence>
<proteinExistence type="predicted"/>
<feature type="region of interest" description="Disordered" evidence="4">
    <location>
        <begin position="20"/>
        <end position="88"/>
    </location>
</feature>
<keyword evidence="3" id="KW-0443">Lipid metabolism</keyword>
<dbReference type="PANTHER" id="PTHR10272">
    <property type="entry name" value="PLATELET-ACTIVATING FACTOR ACETYLHYDROLASE"/>
    <property type="match status" value="1"/>
</dbReference>
<dbReference type="PROSITE" id="PS51257">
    <property type="entry name" value="PROKAR_LIPOPROTEIN"/>
    <property type="match status" value="1"/>
</dbReference>
<dbReference type="PANTHER" id="PTHR10272:SF0">
    <property type="entry name" value="PLATELET-ACTIVATING FACTOR ACETYLHYDROLASE"/>
    <property type="match status" value="1"/>
</dbReference>
<evidence type="ECO:0000313" key="6">
    <source>
        <dbReference type="EMBL" id="GAA3682002.1"/>
    </source>
</evidence>
<feature type="chain" id="PRO_5046455817" description="Platelet-activating factor acetylhydrolase" evidence="5">
    <location>
        <begin position="21"/>
        <end position="413"/>
    </location>
</feature>
<evidence type="ECO:0000256" key="4">
    <source>
        <dbReference type="SAM" id="MobiDB-lite"/>
    </source>
</evidence>
<keyword evidence="1" id="KW-0378">Hydrolase</keyword>
<evidence type="ECO:0008006" key="8">
    <source>
        <dbReference type="Google" id="ProtNLM"/>
    </source>
</evidence>
<evidence type="ECO:0000256" key="2">
    <source>
        <dbReference type="ARBA" id="ARBA00022963"/>
    </source>
</evidence>
<dbReference type="InterPro" id="IPR029058">
    <property type="entry name" value="AB_hydrolase_fold"/>
</dbReference>
<evidence type="ECO:0000256" key="3">
    <source>
        <dbReference type="ARBA" id="ARBA00023098"/>
    </source>
</evidence>
<dbReference type="SUPFAM" id="SSF53474">
    <property type="entry name" value="alpha/beta-Hydrolases"/>
    <property type="match status" value="1"/>
</dbReference>
<dbReference type="EMBL" id="BAAAZP010000098">
    <property type="protein sequence ID" value="GAA3682002.1"/>
    <property type="molecule type" value="Genomic_DNA"/>
</dbReference>
<feature type="signal peptide" evidence="5">
    <location>
        <begin position="1"/>
        <end position="20"/>
    </location>
</feature>
<keyword evidence="2" id="KW-0442">Lipid degradation</keyword>
<name>A0ABP7C706_9ACTN</name>
<gene>
    <name evidence="6" type="ORF">GCM10022224_052900</name>
</gene>
<dbReference type="Gene3D" id="3.40.50.1820">
    <property type="entry name" value="alpha/beta hydrolase"/>
    <property type="match status" value="1"/>
</dbReference>
<comment type="caution">
    <text evidence="6">The sequence shown here is derived from an EMBL/GenBank/DDBJ whole genome shotgun (WGS) entry which is preliminary data.</text>
</comment>
<reference evidence="7" key="1">
    <citation type="journal article" date="2019" name="Int. J. Syst. Evol. Microbiol.">
        <title>The Global Catalogue of Microorganisms (GCM) 10K type strain sequencing project: providing services to taxonomists for standard genome sequencing and annotation.</title>
        <authorList>
            <consortium name="The Broad Institute Genomics Platform"/>
            <consortium name="The Broad Institute Genome Sequencing Center for Infectious Disease"/>
            <person name="Wu L."/>
            <person name="Ma J."/>
        </authorList>
    </citation>
    <scope>NUCLEOTIDE SEQUENCE [LARGE SCALE GENOMIC DNA]</scope>
    <source>
        <strain evidence="7">JCM 16904</strain>
    </source>
</reference>
<dbReference type="RefSeq" id="WP_344883542.1">
    <property type="nucleotide sequence ID" value="NZ_BAAAZP010000098.1"/>
</dbReference>
<protein>
    <recommendedName>
        <fullName evidence="8">Platelet-activating factor acetylhydrolase</fullName>
    </recommendedName>
</protein>